<dbReference type="Proteomes" id="UP000518605">
    <property type="component" value="Unassembled WGS sequence"/>
</dbReference>
<dbReference type="InterPro" id="IPR008929">
    <property type="entry name" value="Chondroitin_lyas"/>
</dbReference>
<dbReference type="GO" id="GO:0030313">
    <property type="term" value="C:cell envelope"/>
    <property type="evidence" value="ECO:0007669"/>
    <property type="project" value="UniProtKB-SubCell"/>
</dbReference>
<feature type="compositionally biased region" description="Low complexity" evidence="3">
    <location>
        <begin position="344"/>
        <end position="358"/>
    </location>
</feature>
<dbReference type="Pfam" id="PF07940">
    <property type="entry name" value="Hepar_II_III_C"/>
    <property type="match status" value="1"/>
</dbReference>
<dbReference type="SUPFAM" id="SSF63446">
    <property type="entry name" value="Type I dockerin domain"/>
    <property type="match status" value="1"/>
</dbReference>
<organism evidence="5 6">
    <name type="scientific">Paenibacillus endophyticus</name>
    <dbReference type="NCBI Taxonomy" id="1294268"/>
    <lineage>
        <taxon>Bacteria</taxon>
        <taxon>Bacillati</taxon>
        <taxon>Bacillota</taxon>
        <taxon>Bacilli</taxon>
        <taxon>Bacillales</taxon>
        <taxon>Paenibacillaceae</taxon>
        <taxon>Paenibacillus</taxon>
    </lineage>
</organism>
<dbReference type="RefSeq" id="WP_183569432.1">
    <property type="nucleotide sequence ID" value="NZ_CBCSLB010000020.1"/>
</dbReference>
<dbReference type="Gene3D" id="1.20.1270.90">
    <property type="entry name" value="AF1782-like"/>
    <property type="match status" value="1"/>
</dbReference>
<dbReference type="Gene3D" id="2.60.120.260">
    <property type="entry name" value="Galactose-binding domain-like"/>
    <property type="match status" value="3"/>
</dbReference>
<dbReference type="InterPro" id="IPR016134">
    <property type="entry name" value="Dockerin_dom"/>
</dbReference>
<dbReference type="Pfam" id="PF02018">
    <property type="entry name" value="CBM_4_9"/>
    <property type="match status" value="1"/>
</dbReference>
<proteinExistence type="predicted"/>
<dbReference type="Gene3D" id="2.60.40.10">
    <property type="entry name" value="Immunoglobulins"/>
    <property type="match status" value="1"/>
</dbReference>
<evidence type="ECO:0000256" key="1">
    <source>
        <dbReference type="ARBA" id="ARBA00004196"/>
    </source>
</evidence>
<dbReference type="InterPro" id="IPR018247">
    <property type="entry name" value="EF_Hand_1_Ca_BS"/>
</dbReference>
<dbReference type="CDD" id="cd08547">
    <property type="entry name" value="Type_II_cohesin"/>
    <property type="match status" value="1"/>
</dbReference>
<feature type="domain" description="Dockerin" evidence="4">
    <location>
        <begin position="1713"/>
        <end position="1775"/>
    </location>
</feature>
<feature type="region of interest" description="Disordered" evidence="3">
    <location>
        <begin position="344"/>
        <end position="364"/>
    </location>
</feature>
<dbReference type="SUPFAM" id="SSF49785">
    <property type="entry name" value="Galactose-binding domain-like"/>
    <property type="match status" value="1"/>
</dbReference>
<dbReference type="GO" id="GO:0000272">
    <property type="term" value="P:polysaccharide catabolic process"/>
    <property type="evidence" value="ECO:0007669"/>
    <property type="project" value="InterPro"/>
</dbReference>
<protein>
    <recommendedName>
        <fullName evidence="4">Dockerin domain-containing protein</fullName>
    </recommendedName>
</protein>
<evidence type="ECO:0000256" key="2">
    <source>
        <dbReference type="ARBA" id="ARBA00022801"/>
    </source>
</evidence>
<dbReference type="Pfam" id="PF00963">
    <property type="entry name" value="Cohesin"/>
    <property type="match status" value="1"/>
</dbReference>
<reference evidence="5 6" key="1">
    <citation type="submission" date="2020-08" db="EMBL/GenBank/DDBJ databases">
        <title>Genomic Encyclopedia of Type Strains, Phase III (KMG-III): the genomes of soil and plant-associated and newly described type strains.</title>
        <authorList>
            <person name="Whitman W."/>
        </authorList>
    </citation>
    <scope>NUCLEOTIDE SEQUENCE [LARGE SCALE GENOMIC DNA]</scope>
    <source>
        <strain evidence="5 6">CECT 8234</strain>
    </source>
</reference>
<dbReference type="InterPro" id="IPR008979">
    <property type="entry name" value="Galactose-bd-like_sf"/>
</dbReference>
<keyword evidence="2" id="KW-0378">Hydrolase</keyword>
<dbReference type="InterPro" id="IPR036439">
    <property type="entry name" value="Dockerin_dom_sf"/>
</dbReference>
<name>A0A7W5CCA5_9BACL</name>
<dbReference type="SUPFAM" id="SSF49384">
    <property type="entry name" value="Carbohydrate-binding domain"/>
    <property type="match status" value="1"/>
</dbReference>
<accession>A0A7W5CCA5</accession>
<evidence type="ECO:0000256" key="3">
    <source>
        <dbReference type="SAM" id="MobiDB-lite"/>
    </source>
</evidence>
<dbReference type="InterPro" id="IPR003305">
    <property type="entry name" value="CenC_carb-bd"/>
</dbReference>
<dbReference type="PROSITE" id="PS00018">
    <property type="entry name" value="EF_HAND_1"/>
    <property type="match status" value="1"/>
</dbReference>
<dbReference type="InterPro" id="IPR002102">
    <property type="entry name" value="Cohesin_dom"/>
</dbReference>
<dbReference type="InterPro" id="IPR013783">
    <property type="entry name" value="Ig-like_fold"/>
</dbReference>
<dbReference type="Gene3D" id="2.70.98.70">
    <property type="match status" value="1"/>
</dbReference>
<evidence type="ECO:0000259" key="4">
    <source>
        <dbReference type="PROSITE" id="PS51766"/>
    </source>
</evidence>
<gene>
    <name evidence="5" type="ORF">FHS16_005180</name>
</gene>
<dbReference type="PROSITE" id="PS51766">
    <property type="entry name" value="DOCKERIN"/>
    <property type="match status" value="1"/>
</dbReference>
<evidence type="ECO:0000313" key="6">
    <source>
        <dbReference type="Proteomes" id="UP000518605"/>
    </source>
</evidence>
<dbReference type="GO" id="GO:0016829">
    <property type="term" value="F:lyase activity"/>
    <property type="evidence" value="ECO:0007669"/>
    <property type="project" value="InterPro"/>
</dbReference>
<dbReference type="SUPFAM" id="SSF48230">
    <property type="entry name" value="Chondroitin AC/alginate lyase"/>
    <property type="match status" value="1"/>
</dbReference>
<comment type="subcellular location">
    <subcellularLocation>
        <location evidence="1">Cell envelope</location>
    </subcellularLocation>
</comment>
<dbReference type="InterPro" id="IPR032518">
    <property type="entry name" value="HepII_N"/>
</dbReference>
<dbReference type="InterPro" id="IPR012480">
    <property type="entry name" value="Hepar_II_III_C"/>
</dbReference>
<dbReference type="CDD" id="cd14254">
    <property type="entry name" value="Dockerin_II"/>
    <property type="match status" value="1"/>
</dbReference>
<dbReference type="Gene3D" id="1.10.1330.10">
    <property type="entry name" value="Dockerin domain"/>
    <property type="match status" value="1"/>
</dbReference>
<dbReference type="GO" id="GO:0030246">
    <property type="term" value="F:carbohydrate binding"/>
    <property type="evidence" value="ECO:0007669"/>
    <property type="project" value="InterPro"/>
</dbReference>
<dbReference type="EMBL" id="JACHXW010000021">
    <property type="protein sequence ID" value="MBB3155073.1"/>
    <property type="molecule type" value="Genomic_DNA"/>
</dbReference>
<keyword evidence="6" id="KW-1185">Reference proteome</keyword>
<dbReference type="GO" id="GO:0016798">
    <property type="term" value="F:hydrolase activity, acting on glycosyl bonds"/>
    <property type="evidence" value="ECO:0007669"/>
    <property type="project" value="InterPro"/>
</dbReference>
<dbReference type="Gene3D" id="2.60.40.680">
    <property type="match status" value="1"/>
</dbReference>
<dbReference type="Gene3D" id="1.50.10.100">
    <property type="entry name" value="Chondroitin AC/alginate lyase"/>
    <property type="match status" value="1"/>
</dbReference>
<sequence>MVNRMWKRKISSVLVGVMGLGLILNLFSFQLASAAVDESVLGPELLVNPGFEEVSSGMPVGWSKYATHNPEGVAVESVTDQTAEGTYSIKLTDSNASYAAGVHSIRMPYSPGTAYNASVKVRVEEGGVGMFIRYFKADGSSTQVVKNSSGTEPQWQTLQLSETPPADTVTIQMIIVVPSFFNTGTIYVDDASFKTTELLLNPSFEVTTGTRPNGWTAIDHGVTSSITAVTDAGHLAHGSKSLRILDQSTTDAYGVKSSLVPVVSGHSYTAAVRAKAVSGSGSLLMHFINSTGTQFAEAATTGADGFEMLTLTAEPPAGTTEIQVELTTTGSGTAGLYFDQATLTTSHSSPEPTSTVAPSPTPPPVGSLEWPIGLNPATTRSFHPFNHLVTTQNPPDFGWPFIEGADFYELQVANDSSFESIAYQKNDIASNYYNFTHTFAGGQSYYWRVRYHKQEGWSKWSEVLKFRIDAVNVPFPVPPVSVLLAAVPNEHPRILTTPDGLEDFQARKDGDGKKTFDAIKGYVKTRVENEVTNPEAMPGEPVMHPNNSPNVLSQTTAVTEPLINAAFVYLITEDPAYGEFAKRRLLHISSWRTDEGPTQYHNNQGGNDQVHREIVLKGAIAYDWIYDLLSPAERETVLTMVHERAKIIADDVLYDSRPISSMPYDSHGWTVFGYLGIIATSLLHDEISVNGTVVAEDAREWFKLIVPAYINLSPTWGGEDGGWGNGVGYWQWSTISGKQFLDTLYAATGFSIYDKAYNRNEYLFPLYNLPFGQTTGQLGNNTEGSGGYGIDRSYVHGSSTRNAMMQQNEVAQWYAQQHNYSYGNYFTYLYEDSSLPARPPVELPTAKYFDQVGLVSMHSNLLDTKRISMYFKSSKYGSYNHTHADQNAIVIKAFGEDLTVDGGFYDAYNSPHNLNYARLTFAKNAITYDNKKGQKNFDMNASGRITGFATNKDFDAAVGDATGAYNTDANTSGLDLAQRSVIYVKPGAFVIVDNLDARAQGGSSFEYWLHADKQLTLDAEQSSATIVKNKAALDVKLYYPGLTEIPVTDKYLDANGVEQPPLETSQWATVKRQHGGFVTPKTEQATIVSTYVPYEVGTTPQNIVSEDHGTYRKLSFVDGTDVYVRTAQSGSVDTGDIQFDGIAATVKGDSILLVGGTHLTMDGVERISSTQQATIALSGDELSITGTQGAEISLHKTSVTTVLDEEYRSLPEGGSIADAVNSRGVHWDTAGNLLKLNVEPGQHKLLLSDIPAPAPLAPISYSIEVNGVESTVSLSTYGDGLGGTAAWGGLTNAAGLYEVIEAPPGLYFDKVGMAQPVVYLGANARFILPEVTGTLKLRNAGTGALTLAEATSDFDTVKESLTVFQEAESFIHTDGGATSVYSTRPWMSGGQGVSNWATIGQNITWNLNVPEAGTYDIVFKYVAWEDIAGAPTRLIQLGNQFYTAEAEKTLDWGTMPEYWKALTVQSGASLPAGQVQLRMWNVQGPMNLDWVGLVKKGAAEESSLKLTPSTAAVSQEQPLEIGLALRGSALAAGVDLTLSYDPAKFTYTGYAKKYEQQIVSVSNNMEAGTLRILAARTGTGTLPTDDDFLALLFQVKPEAPSGTSGFATSAVTTSSESGELMTLANSAAQVQITNNAALGALISQAESTRDQAVAGTSVGTFFSSALNGLKSALTAAINAAKAVFQQTDASHTQIQSAQNLLAAAIAEFEAYRITATTGDTNADQQFNIADFMNIATHYGKDSDSPNWVQAKKADLNGDGVVDIEDVAFIASRIIG</sequence>
<evidence type="ECO:0000313" key="5">
    <source>
        <dbReference type="EMBL" id="MBB3155073.1"/>
    </source>
</evidence>
<dbReference type="InterPro" id="IPR008965">
    <property type="entry name" value="CBM2/CBM3_carb-bd_dom_sf"/>
</dbReference>
<comment type="caution">
    <text evidence="5">The sequence shown here is derived from an EMBL/GenBank/DDBJ whole genome shotgun (WGS) entry which is preliminary data.</text>
</comment>
<dbReference type="Pfam" id="PF16332">
    <property type="entry name" value="DUF4962"/>
    <property type="match status" value="1"/>
</dbReference>